<keyword evidence="10 14" id="KW-0663">Pyridoxal phosphate</keyword>
<dbReference type="PROSITE" id="PS00105">
    <property type="entry name" value="AA_TRANSFER_CLASS_1"/>
    <property type="match status" value="1"/>
</dbReference>
<dbReference type="PANTHER" id="PTHR45744">
    <property type="entry name" value="TYROSINE AMINOTRANSFERASE"/>
    <property type="match status" value="1"/>
</dbReference>
<proteinExistence type="inferred from homology"/>
<evidence type="ECO:0000256" key="4">
    <source>
        <dbReference type="ARBA" id="ARBA00011738"/>
    </source>
</evidence>
<feature type="region of interest" description="Disordered" evidence="16">
    <location>
        <begin position="1"/>
        <end position="20"/>
    </location>
</feature>
<dbReference type="CDD" id="cd00609">
    <property type="entry name" value="AAT_like"/>
    <property type="match status" value="1"/>
</dbReference>
<dbReference type="NCBIfam" id="TIGR01265">
    <property type="entry name" value="tyr_nico_aTase"/>
    <property type="match status" value="1"/>
</dbReference>
<accession>A0A9W8DIW6</accession>
<protein>
    <recommendedName>
        <fullName evidence="6">Tyrosine aminotransferase</fullName>
        <ecNumber evidence="5">2.6.1.5</ecNumber>
    </recommendedName>
    <alternativeName>
        <fullName evidence="12">L-tyrosine:2-oxoglutarate aminotransferase</fullName>
    </alternativeName>
</protein>
<dbReference type="NCBIfam" id="TIGR01264">
    <property type="entry name" value="tyr_amTase_E"/>
    <property type="match status" value="1"/>
</dbReference>
<dbReference type="InterPro" id="IPR005957">
    <property type="entry name" value="Tyrosine_aminoTrfase"/>
</dbReference>
<dbReference type="InterPro" id="IPR015424">
    <property type="entry name" value="PyrdxlP-dep_Trfase"/>
</dbReference>
<dbReference type="EC" id="2.6.1.5" evidence="5"/>
<dbReference type="InterPro" id="IPR015422">
    <property type="entry name" value="PyrdxlP-dep_Trfase_small"/>
</dbReference>
<dbReference type="GO" id="GO:0006559">
    <property type="term" value="P:L-phenylalanine catabolic process"/>
    <property type="evidence" value="ECO:0007669"/>
    <property type="project" value="UniProtKB-KW"/>
</dbReference>
<name>A0A9W8DIW6_9FUNG</name>
<comment type="similarity">
    <text evidence="3 14">Belongs to the class-I pyridoxal-phosphate-dependent aminotransferase family.</text>
</comment>
<evidence type="ECO:0000313" key="18">
    <source>
        <dbReference type="EMBL" id="KAJ1911518.1"/>
    </source>
</evidence>
<evidence type="ECO:0000313" key="19">
    <source>
        <dbReference type="Proteomes" id="UP001150569"/>
    </source>
</evidence>
<dbReference type="Pfam" id="PF00155">
    <property type="entry name" value="Aminotran_1_2"/>
    <property type="match status" value="1"/>
</dbReference>
<evidence type="ECO:0000256" key="5">
    <source>
        <dbReference type="ARBA" id="ARBA00012749"/>
    </source>
</evidence>
<sequence>MTISATTPVQATQPPTKTWSTVPVSTVARSTVNPIRQVIERLHKLVKDHQNASGGVALSTNEPISLSIGDPTVFGNFKTHPEVNNAVRKQLDSFGANGYGPSYGLLAAREAVARHCTTPAAPLTAGDVILTSACSGALEIALMCLAEAGQNILIPRPGFSLYKMLAVARGVEVREYPLLPERNWEIDIEAFSSLVDDRTAVAVINNPSNPCGSVFTKTHLQDILAVCEARQLPVIADEIYGDMVFGTSDAAGSDDEGSHDVSGIPPKFHPLATLTATVPILTVGGLAKQWLVPGWRIGWILIHDQRNLFSNVRQGLLDLTTTLLGPNTLIQAALPDIFQNVPASFYADTTAQLAQHARLAQRLLSQIPGLQVIVPQGAMYMMVGIHIQDFTGIRDDVEFATRLILEQRVEVLPGQCFDYPNYFRIVLAPPKDKLEEACHRIAQFCAKYYQV</sequence>
<dbReference type="Gene3D" id="3.40.640.10">
    <property type="entry name" value="Type I PLP-dependent aspartate aminotransferase-like (Major domain)"/>
    <property type="match status" value="1"/>
</dbReference>
<feature type="domain" description="Aminotransferase class I/classII large" evidence="17">
    <location>
        <begin position="63"/>
        <end position="441"/>
    </location>
</feature>
<keyword evidence="7" id="KW-0032">Aminotransferase</keyword>
<evidence type="ECO:0000256" key="14">
    <source>
        <dbReference type="PIRNR" id="PIRNR000517"/>
    </source>
</evidence>
<evidence type="ECO:0000256" key="13">
    <source>
        <dbReference type="ARBA" id="ARBA00047798"/>
    </source>
</evidence>
<evidence type="ECO:0000256" key="15">
    <source>
        <dbReference type="PIRSR" id="PIRSR000517-1"/>
    </source>
</evidence>
<evidence type="ECO:0000256" key="3">
    <source>
        <dbReference type="ARBA" id="ARBA00007441"/>
    </source>
</evidence>
<keyword evidence="11" id="KW-0585">Phenylalanine catabolism</keyword>
<dbReference type="Gene3D" id="3.90.1150.10">
    <property type="entry name" value="Aspartate Aminotransferase, domain 1"/>
    <property type="match status" value="1"/>
</dbReference>
<dbReference type="PIRSF" id="PIRSF000517">
    <property type="entry name" value="Tyr_transaminase"/>
    <property type="match status" value="1"/>
</dbReference>
<dbReference type="InterPro" id="IPR004838">
    <property type="entry name" value="NHTrfase_class1_PyrdxlP-BS"/>
</dbReference>
<dbReference type="InterPro" id="IPR004839">
    <property type="entry name" value="Aminotransferase_I/II_large"/>
</dbReference>
<dbReference type="GO" id="GO:0006572">
    <property type="term" value="P:L-tyrosine catabolic process"/>
    <property type="evidence" value="ECO:0007669"/>
    <property type="project" value="UniProtKB-KW"/>
</dbReference>
<keyword evidence="19" id="KW-1185">Reference proteome</keyword>
<dbReference type="PANTHER" id="PTHR45744:SF2">
    <property type="entry name" value="TYROSINE AMINOTRANSFERASE"/>
    <property type="match status" value="1"/>
</dbReference>
<reference evidence="18" key="1">
    <citation type="submission" date="2022-07" db="EMBL/GenBank/DDBJ databases">
        <title>Phylogenomic reconstructions and comparative analyses of Kickxellomycotina fungi.</title>
        <authorList>
            <person name="Reynolds N.K."/>
            <person name="Stajich J.E."/>
            <person name="Barry K."/>
            <person name="Grigoriev I.V."/>
            <person name="Crous P."/>
            <person name="Smith M.E."/>
        </authorList>
    </citation>
    <scope>NUCLEOTIDE SEQUENCE</scope>
    <source>
        <strain evidence="18">RSA 861</strain>
    </source>
</reference>
<evidence type="ECO:0000256" key="2">
    <source>
        <dbReference type="ARBA" id="ARBA00005203"/>
    </source>
</evidence>
<evidence type="ECO:0000256" key="16">
    <source>
        <dbReference type="SAM" id="MobiDB-lite"/>
    </source>
</evidence>
<dbReference type="OrthoDB" id="7042322at2759"/>
<feature type="modified residue" description="N6-(pyridoxal phosphate)lysine" evidence="15">
    <location>
        <position position="288"/>
    </location>
</feature>
<keyword evidence="8" id="KW-0808">Transferase</keyword>
<dbReference type="Proteomes" id="UP001150569">
    <property type="component" value="Unassembled WGS sequence"/>
</dbReference>
<comment type="caution">
    <text evidence="18">The sequence shown here is derived from an EMBL/GenBank/DDBJ whole genome shotgun (WGS) entry which is preliminary data.</text>
</comment>
<comment type="subunit">
    <text evidence="4">Homodimer.</text>
</comment>
<evidence type="ECO:0000259" key="17">
    <source>
        <dbReference type="Pfam" id="PF00155"/>
    </source>
</evidence>
<dbReference type="InterPro" id="IPR015421">
    <property type="entry name" value="PyrdxlP-dep_Trfase_major"/>
</dbReference>
<evidence type="ECO:0000256" key="11">
    <source>
        <dbReference type="ARBA" id="ARBA00023232"/>
    </source>
</evidence>
<evidence type="ECO:0000256" key="8">
    <source>
        <dbReference type="ARBA" id="ARBA00022679"/>
    </source>
</evidence>
<evidence type="ECO:0000256" key="1">
    <source>
        <dbReference type="ARBA" id="ARBA00001933"/>
    </source>
</evidence>
<evidence type="ECO:0000256" key="7">
    <source>
        <dbReference type="ARBA" id="ARBA00022576"/>
    </source>
</evidence>
<organism evidence="18 19">
    <name type="scientific">Tieghemiomyces parasiticus</name>
    <dbReference type="NCBI Taxonomy" id="78921"/>
    <lineage>
        <taxon>Eukaryota</taxon>
        <taxon>Fungi</taxon>
        <taxon>Fungi incertae sedis</taxon>
        <taxon>Zoopagomycota</taxon>
        <taxon>Kickxellomycotina</taxon>
        <taxon>Dimargaritomycetes</taxon>
        <taxon>Dimargaritales</taxon>
        <taxon>Dimargaritaceae</taxon>
        <taxon>Tieghemiomyces</taxon>
    </lineage>
</organism>
<dbReference type="GO" id="GO:0004838">
    <property type="term" value="F:L-tyrosine-2-oxoglutarate transaminase activity"/>
    <property type="evidence" value="ECO:0007669"/>
    <property type="project" value="InterPro"/>
</dbReference>
<dbReference type="GO" id="GO:0030170">
    <property type="term" value="F:pyridoxal phosphate binding"/>
    <property type="evidence" value="ECO:0007669"/>
    <property type="project" value="InterPro"/>
</dbReference>
<keyword evidence="9" id="KW-0828">Tyrosine catabolism</keyword>
<dbReference type="EMBL" id="JANBPT010000923">
    <property type="protein sequence ID" value="KAJ1911518.1"/>
    <property type="molecule type" value="Genomic_DNA"/>
</dbReference>
<comment type="pathway">
    <text evidence="2">Amino-acid degradation; L-phenylalanine degradation; acetoacetate and fumarate from L-phenylalanine: step 2/6.</text>
</comment>
<gene>
    <name evidence="18" type="ORF">IWQ60_010097</name>
</gene>
<comment type="cofactor">
    <cofactor evidence="1 14 15">
        <name>pyridoxal 5'-phosphate</name>
        <dbReference type="ChEBI" id="CHEBI:597326"/>
    </cofactor>
</comment>
<evidence type="ECO:0000256" key="10">
    <source>
        <dbReference type="ARBA" id="ARBA00022898"/>
    </source>
</evidence>
<feature type="compositionally biased region" description="Low complexity" evidence="16">
    <location>
        <begin position="1"/>
        <end position="18"/>
    </location>
</feature>
<evidence type="ECO:0000256" key="12">
    <source>
        <dbReference type="ARBA" id="ARBA00031696"/>
    </source>
</evidence>
<comment type="catalytic activity">
    <reaction evidence="13">
        <text>L-tyrosine + 2-oxoglutarate = 3-(4-hydroxyphenyl)pyruvate + L-glutamate</text>
        <dbReference type="Rhea" id="RHEA:15093"/>
        <dbReference type="ChEBI" id="CHEBI:16810"/>
        <dbReference type="ChEBI" id="CHEBI:29985"/>
        <dbReference type="ChEBI" id="CHEBI:36242"/>
        <dbReference type="ChEBI" id="CHEBI:58315"/>
        <dbReference type="EC" id="2.6.1.5"/>
    </reaction>
</comment>
<dbReference type="SUPFAM" id="SSF53383">
    <property type="entry name" value="PLP-dependent transferases"/>
    <property type="match status" value="1"/>
</dbReference>
<evidence type="ECO:0000256" key="6">
    <source>
        <dbReference type="ARBA" id="ARBA00015959"/>
    </source>
</evidence>
<dbReference type="InterPro" id="IPR005958">
    <property type="entry name" value="TyrNic_aminoTrfase"/>
</dbReference>
<evidence type="ECO:0000256" key="9">
    <source>
        <dbReference type="ARBA" id="ARBA00022878"/>
    </source>
</evidence>
<dbReference type="AlphaFoldDB" id="A0A9W8DIW6"/>